<evidence type="ECO:0000313" key="1">
    <source>
        <dbReference type="EMBL" id="MDQ0681057.1"/>
    </source>
</evidence>
<sequence>MDLRPDTPEIAAGISSSHVVGSTADVCDRSALDDAVAHVCERFGRVDVVISNAGIMGQGSTRPHPRSTRCWP</sequence>
<keyword evidence="2" id="KW-1185">Reference proteome</keyword>
<comment type="caution">
    <text evidence="1">The sequence shown here is derived from an EMBL/GenBank/DDBJ whole genome shotgun (WGS) entry which is preliminary data.</text>
</comment>
<dbReference type="SUPFAM" id="SSF51735">
    <property type="entry name" value="NAD(P)-binding Rossmann-fold domains"/>
    <property type="match status" value="1"/>
</dbReference>
<dbReference type="Pfam" id="PF00106">
    <property type="entry name" value="adh_short"/>
    <property type="match status" value="1"/>
</dbReference>
<dbReference type="Proteomes" id="UP001243364">
    <property type="component" value="Unassembled WGS sequence"/>
</dbReference>
<organism evidence="1 2">
    <name type="scientific">Streptomyces achromogenes</name>
    <dbReference type="NCBI Taxonomy" id="67255"/>
    <lineage>
        <taxon>Bacteria</taxon>
        <taxon>Bacillati</taxon>
        <taxon>Actinomycetota</taxon>
        <taxon>Actinomycetes</taxon>
        <taxon>Kitasatosporales</taxon>
        <taxon>Streptomycetaceae</taxon>
        <taxon>Streptomyces</taxon>
    </lineage>
</organism>
<protein>
    <submittedName>
        <fullName evidence="1">NAD(P)-dependent dehydrogenase (Short-subunit alcohol dehydrogenase family)</fullName>
    </submittedName>
</protein>
<dbReference type="EMBL" id="JAUSYA010000001">
    <property type="protein sequence ID" value="MDQ0681057.1"/>
    <property type="molecule type" value="Genomic_DNA"/>
</dbReference>
<dbReference type="Gene3D" id="3.40.50.720">
    <property type="entry name" value="NAD(P)-binding Rossmann-like Domain"/>
    <property type="match status" value="1"/>
</dbReference>
<dbReference type="InterPro" id="IPR036291">
    <property type="entry name" value="NAD(P)-bd_dom_sf"/>
</dbReference>
<dbReference type="InterPro" id="IPR002347">
    <property type="entry name" value="SDR_fam"/>
</dbReference>
<reference evidence="1 2" key="1">
    <citation type="submission" date="2023-07" db="EMBL/GenBank/DDBJ databases">
        <title>Comparative genomics of wheat-associated soil bacteria to identify genetic determinants of phenazine resistance.</title>
        <authorList>
            <person name="Mouncey N."/>
        </authorList>
    </citation>
    <scope>NUCLEOTIDE SEQUENCE [LARGE SCALE GENOMIC DNA]</scope>
    <source>
        <strain evidence="1 2">W4I19-2</strain>
    </source>
</reference>
<accession>A0ABU0PRR5</accession>
<gene>
    <name evidence="1" type="ORF">QFZ56_000020</name>
</gene>
<name>A0ABU0PRR5_STRAH</name>
<evidence type="ECO:0000313" key="2">
    <source>
        <dbReference type="Proteomes" id="UP001243364"/>
    </source>
</evidence>
<proteinExistence type="predicted"/>